<dbReference type="AlphaFoldDB" id="A0A3P3ZMZ7"/>
<reference evidence="1" key="1">
    <citation type="submission" date="2018-10" db="EMBL/GenBank/DDBJ databases">
        <authorList>
            <person name="Plewniak F."/>
        </authorList>
    </citation>
    <scope>NUCLEOTIDE SEQUENCE</scope>
</reference>
<dbReference type="NCBIfam" id="TIGR03101">
    <property type="entry name" value="hydr2_PEP"/>
    <property type="match status" value="1"/>
</dbReference>
<proteinExistence type="predicted"/>
<dbReference type="Gene3D" id="3.40.50.1820">
    <property type="entry name" value="alpha/beta hydrolase"/>
    <property type="match status" value="1"/>
</dbReference>
<organism evidence="1">
    <name type="scientific">mine drainage metagenome</name>
    <dbReference type="NCBI Taxonomy" id="410659"/>
    <lineage>
        <taxon>unclassified sequences</taxon>
        <taxon>metagenomes</taxon>
        <taxon>ecological metagenomes</taxon>
    </lineage>
</organism>
<keyword evidence="1" id="KW-0378">Hydrolase</keyword>
<gene>
    <name evidence="1" type="ORF">CARN8_2400002</name>
</gene>
<protein>
    <submittedName>
        <fullName evidence="1">Alpha/beta hydrolase family protein</fullName>
    </submittedName>
</protein>
<evidence type="ECO:0000313" key="1">
    <source>
        <dbReference type="EMBL" id="VAY87781.1"/>
    </source>
</evidence>
<name>A0A3P3ZMZ7_9ZZZZ</name>
<dbReference type="InterPro" id="IPR017532">
    <property type="entry name" value="Hydrolase-2_PEP"/>
</dbReference>
<dbReference type="InterPro" id="IPR029058">
    <property type="entry name" value="AB_hydrolase_fold"/>
</dbReference>
<dbReference type="EMBL" id="UOYP01000158">
    <property type="protein sequence ID" value="VAY87781.1"/>
    <property type="molecule type" value="Genomic_DNA"/>
</dbReference>
<dbReference type="SUPFAM" id="SSF53474">
    <property type="entry name" value="alpha/beta-Hydrolases"/>
    <property type="match status" value="1"/>
</dbReference>
<sequence length="273" mass="30395">MTGPSFPLPFYLQAGEGKRFCVLHAPLQTPSSAWLYVPPFGEEMNKSRRMVSLQAQALAVSGVAVLVMDLHGCGDSEGELRDTRWETWHDDLHLGLSWLSTRFPCPVGLWGLRLGALLALDFLGREGTSLPCVLWQPVFNGSTFLTQFLRLRVAASMASENTSRITTQMLREKLLQGEILEIGGYDLNPALSHALDHLHIVEPPPLPIHWFELQGPQGLPAPATQRLLESWQARGAPVMLHSFAGEPFWQTQEITDCPDLLAQSTEQMVHVLR</sequence>
<accession>A0A3P3ZMZ7</accession>
<dbReference type="GO" id="GO:0016787">
    <property type="term" value="F:hydrolase activity"/>
    <property type="evidence" value="ECO:0007669"/>
    <property type="project" value="UniProtKB-KW"/>
</dbReference>